<accession>A0A5D3AUJ6</accession>
<organism evidence="1 2">
    <name type="scientific">Cryptococcus floricola</name>
    <dbReference type="NCBI Taxonomy" id="2591691"/>
    <lineage>
        <taxon>Eukaryota</taxon>
        <taxon>Fungi</taxon>
        <taxon>Dikarya</taxon>
        <taxon>Basidiomycota</taxon>
        <taxon>Agaricomycotina</taxon>
        <taxon>Tremellomycetes</taxon>
        <taxon>Tremellales</taxon>
        <taxon>Cryptococcaceae</taxon>
        <taxon>Cryptococcus</taxon>
    </lineage>
</organism>
<keyword evidence="2" id="KW-1185">Reference proteome</keyword>
<dbReference type="Proteomes" id="UP000322245">
    <property type="component" value="Unassembled WGS sequence"/>
</dbReference>
<reference evidence="1 2" key="1">
    <citation type="submission" date="2017-05" db="EMBL/GenBank/DDBJ databases">
        <title>The Genome Sequence of Tsuchiyaea wingfieldii DSM 27421.</title>
        <authorList>
            <person name="Cuomo C."/>
            <person name="Passer A."/>
            <person name="Billmyre B."/>
            <person name="Heitman J."/>
        </authorList>
    </citation>
    <scope>NUCLEOTIDE SEQUENCE [LARGE SCALE GENOMIC DNA]</scope>
    <source>
        <strain evidence="1 2">DSM 27421</strain>
    </source>
</reference>
<evidence type="ECO:0000313" key="1">
    <source>
        <dbReference type="EMBL" id="TYJ55147.1"/>
    </source>
</evidence>
<dbReference type="EMBL" id="NIDF01000045">
    <property type="protein sequence ID" value="TYJ55147.1"/>
    <property type="molecule type" value="Genomic_DNA"/>
</dbReference>
<protein>
    <submittedName>
        <fullName evidence="1">Uncharacterized protein</fullName>
    </submittedName>
</protein>
<comment type="caution">
    <text evidence="1">The sequence shown here is derived from an EMBL/GenBank/DDBJ whole genome shotgun (WGS) entry which is preliminary data.</text>
</comment>
<sequence>MSATDRSTISTHATRITSAFMTTLREDIGPTFLDEGRTILDQTHDTIKRDLNNAVTKTLGAEISRMEAQGKTVGSMNEVAFKPRAIVPISVGDVRITGELHGEGWSGNDNVPL</sequence>
<evidence type="ECO:0000313" key="2">
    <source>
        <dbReference type="Proteomes" id="UP000322245"/>
    </source>
</evidence>
<dbReference type="AlphaFoldDB" id="A0A5D3AUJ6"/>
<proteinExistence type="predicted"/>
<name>A0A5D3AUJ6_9TREE</name>
<gene>
    <name evidence="1" type="ORF">B9479_004185</name>
</gene>